<evidence type="ECO:0000313" key="1">
    <source>
        <dbReference type="EMBL" id="GFR78347.1"/>
    </source>
</evidence>
<comment type="caution">
    <text evidence="1">The sequence shown here is derived from an EMBL/GenBank/DDBJ whole genome shotgun (WGS) entry which is preliminary data.</text>
</comment>
<keyword evidence="2" id="KW-1185">Reference proteome</keyword>
<evidence type="ECO:0000313" key="2">
    <source>
        <dbReference type="Proteomes" id="UP000762676"/>
    </source>
</evidence>
<sequence length="89" mass="9565">SHDPPNYNIIRFNMTKAGELTIEPEVQGLATSLVFDTVEIYGLKRLPTYFTVNNVAMPSASSSVVNVNVSGFGLCVLGEGADVDREEAS</sequence>
<dbReference type="EMBL" id="BMAT01008121">
    <property type="protein sequence ID" value="GFR78347.1"/>
    <property type="molecule type" value="Genomic_DNA"/>
</dbReference>
<gene>
    <name evidence="1" type="ORF">ElyMa_003992500</name>
</gene>
<feature type="non-terminal residue" evidence="1">
    <location>
        <position position="1"/>
    </location>
</feature>
<protein>
    <submittedName>
        <fullName evidence="1">Uncharacterized protein</fullName>
    </submittedName>
</protein>
<proteinExistence type="predicted"/>
<name>A0AAV4FYP8_9GAST</name>
<accession>A0AAV4FYP8</accession>
<dbReference type="Proteomes" id="UP000762676">
    <property type="component" value="Unassembled WGS sequence"/>
</dbReference>
<organism evidence="1 2">
    <name type="scientific">Elysia marginata</name>
    <dbReference type="NCBI Taxonomy" id="1093978"/>
    <lineage>
        <taxon>Eukaryota</taxon>
        <taxon>Metazoa</taxon>
        <taxon>Spiralia</taxon>
        <taxon>Lophotrochozoa</taxon>
        <taxon>Mollusca</taxon>
        <taxon>Gastropoda</taxon>
        <taxon>Heterobranchia</taxon>
        <taxon>Euthyneura</taxon>
        <taxon>Panpulmonata</taxon>
        <taxon>Sacoglossa</taxon>
        <taxon>Placobranchoidea</taxon>
        <taxon>Plakobranchidae</taxon>
        <taxon>Elysia</taxon>
    </lineage>
</organism>
<dbReference type="AlphaFoldDB" id="A0AAV4FYP8"/>
<reference evidence="1 2" key="1">
    <citation type="journal article" date="2021" name="Elife">
        <title>Chloroplast acquisition without the gene transfer in kleptoplastic sea slugs, Plakobranchus ocellatus.</title>
        <authorList>
            <person name="Maeda T."/>
            <person name="Takahashi S."/>
            <person name="Yoshida T."/>
            <person name="Shimamura S."/>
            <person name="Takaki Y."/>
            <person name="Nagai Y."/>
            <person name="Toyoda A."/>
            <person name="Suzuki Y."/>
            <person name="Arimoto A."/>
            <person name="Ishii H."/>
            <person name="Satoh N."/>
            <person name="Nishiyama T."/>
            <person name="Hasebe M."/>
            <person name="Maruyama T."/>
            <person name="Minagawa J."/>
            <person name="Obokata J."/>
            <person name="Shigenobu S."/>
        </authorList>
    </citation>
    <scope>NUCLEOTIDE SEQUENCE [LARGE SCALE GENOMIC DNA]</scope>
</reference>